<proteinExistence type="predicted"/>
<keyword evidence="6" id="KW-1185">Reference proteome</keyword>
<dbReference type="EMBL" id="JBHTJH010000004">
    <property type="protein sequence ID" value="MFD0861746.1"/>
    <property type="molecule type" value="Genomic_DNA"/>
</dbReference>
<dbReference type="Gene3D" id="2.60.120.200">
    <property type="match status" value="1"/>
</dbReference>
<dbReference type="InterPro" id="IPR048958">
    <property type="entry name" value="Polysacc_lyase_14"/>
</dbReference>
<dbReference type="GO" id="GO:0016829">
    <property type="term" value="F:lyase activity"/>
    <property type="evidence" value="ECO:0007669"/>
    <property type="project" value="UniProtKB-KW"/>
</dbReference>
<reference evidence="6" key="1">
    <citation type="journal article" date="2019" name="Int. J. Syst. Evol. Microbiol.">
        <title>The Global Catalogue of Microorganisms (GCM) 10K type strain sequencing project: providing services to taxonomists for standard genome sequencing and annotation.</title>
        <authorList>
            <consortium name="The Broad Institute Genomics Platform"/>
            <consortium name="The Broad Institute Genome Sequencing Center for Infectious Disease"/>
            <person name="Wu L."/>
            <person name="Ma J."/>
        </authorList>
    </citation>
    <scope>NUCLEOTIDE SEQUENCE [LARGE SCALE GENOMIC DNA]</scope>
    <source>
        <strain evidence="6">CCUG 62952</strain>
    </source>
</reference>
<dbReference type="Pfam" id="PF13620">
    <property type="entry name" value="CarboxypepD_reg"/>
    <property type="match status" value="1"/>
</dbReference>
<keyword evidence="1 2" id="KW-0732">Signal</keyword>
<dbReference type="PANTHER" id="PTHR40124:SF1">
    <property type="entry name" value="DISAGGREGATASE RELATED REPEAT PROTEIN"/>
    <property type="match status" value="1"/>
</dbReference>
<dbReference type="InterPro" id="IPR008969">
    <property type="entry name" value="CarboxyPept-like_regulatory"/>
</dbReference>
<feature type="domain" description="Polysaccharide lyase 14" evidence="4">
    <location>
        <begin position="154"/>
        <end position="364"/>
    </location>
</feature>
<name>A0ABW3CVB3_9FLAO</name>
<evidence type="ECO:0000259" key="4">
    <source>
        <dbReference type="Pfam" id="PF21294"/>
    </source>
</evidence>
<feature type="signal peptide" evidence="2">
    <location>
        <begin position="1"/>
        <end position="18"/>
    </location>
</feature>
<dbReference type="Gene3D" id="2.60.40.1120">
    <property type="entry name" value="Carboxypeptidase-like, regulatory domain"/>
    <property type="match status" value="1"/>
</dbReference>
<comment type="caution">
    <text evidence="5">The sequence shown here is derived from an EMBL/GenBank/DDBJ whole genome shotgun (WGS) entry which is preliminary data.</text>
</comment>
<feature type="chain" id="PRO_5047069148" evidence="2">
    <location>
        <begin position="19"/>
        <end position="457"/>
    </location>
</feature>
<evidence type="ECO:0000259" key="3">
    <source>
        <dbReference type="Pfam" id="PF18962"/>
    </source>
</evidence>
<evidence type="ECO:0000256" key="1">
    <source>
        <dbReference type="ARBA" id="ARBA00022729"/>
    </source>
</evidence>
<evidence type="ECO:0000256" key="2">
    <source>
        <dbReference type="SAM" id="SignalP"/>
    </source>
</evidence>
<dbReference type="NCBIfam" id="TIGR04183">
    <property type="entry name" value="Por_Secre_tail"/>
    <property type="match status" value="1"/>
</dbReference>
<evidence type="ECO:0000313" key="5">
    <source>
        <dbReference type="EMBL" id="MFD0861746.1"/>
    </source>
</evidence>
<dbReference type="RefSeq" id="WP_386405339.1">
    <property type="nucleotide sequence ID" value="NZ_JBHTJH010000004.1"/>
</dbReference>
<dbReference type="Proteomes" id="UP001596978">
    <property type="component" value="Unassembled WGS sequence"/>
</dbReference>
<organism evidence="5 6">
    <name type="scientific">Sungkyunkwania multivorans</name>
    <dbReference type="NCBI Taxonomy" id="1173618"/>
    <lineage>
        <taxon>Bacteria</taxon>
        <taxon>Pseudomonadati</taxon>
        <taxon>Bacteroidota</taxon>
        <taxon>Flavobacteriia</taxon>
        <taxon>Flavobacteriales</taxon>
        <taxon>Flavobacteriaceae</taxon>
        <taxon>Sungkyunkwania</taxon>
    </lineage>
</organism>
<dbReference type="SUPFAM" id="SSF49464">
    <property type="entry name" value="Carboxypeptidase regulatory domain-like"/>
    <property type="match status" value="1"/>
</dbReference>
<sequence>MKRIITLLLIGMPHFFYAQTLSGTVRDDSGTPIENALVSISGTPTTWVKTDANGIFSISGNVGDNLRVAALKYDTLDAFTTTGSTGNEITLNDDPYLLTDEYHISFDHLRPGASYSKVELREDFPVAYGKGFYEANDPSTDRAYIDYNESIDPGGTSLRIRFPQGKLKTADSGVDTRIPLAGTFNTNNYQSEDLYLSYWIKFSDNFEFDKCGGKLPSLGGTTYNTRDDSWKGRIMWRKGGSIQFYMELPDNSFTPTNEERFWGPQVTPGSDICEFEYQPYLFSPGWHNIELHYKFETPGMNDGYFEGWVDGVNYDFMDATVFNNYRPAGTTRENITINRILISAFLGGSSTEYEPTQDIFAWVDEFRVSTTRINEYSTYMGTLSTNEVENRETLNAVYPNPSDDGMFYLKRDATWEVYSLLGQKLFAGEGKEINLRNRNKGIYFIKIDDTTRKVVIK</sequence>
<evidence type="ECO:0000313" key="6">
    <source>
        <dbReference type="Proteomes" id="UP001596978"/>
    </source>
</evidence>
<protein>
    <submittedName>
        <fullName evidence="5">Polysaccharide lyase</fullName>
    </submittedName>
</protein>
<dbReference type="InterPro" id="IPR026444">
    <property type="entry name" value="Secre_tail"/>
</dbReference>
<keyword evidence="5" id="KW-0456">Lyase</keyword>
<accession>A0ABW3CVB3</accession>
<dbReference type="Pfam" id="PF18962">
    <property type="entry name" value="Por_Secre_tail"/>
    <property type="match status" value="1"/>
</dbReference>
<dbReference type="PANTHER" id="PTHR40124">
    <property type="match status" value="1"/>
</dbReference>
<gene>
    <name evidence="5" type="ORF">ACFQ1M_05975</name>
</gene>
<feature type="domain" description="Secretion system C-terminal sorting" evidence="3">
    <location>
        <begin position="397"/>
        <end position="455"/>
    </location>
</feature>
<dbReference type="Pfam" id="PF21294">
    <property type="entry name" value="Polysacc_lyase_14"/>
    <property type="match status" value="1"/>
</dbReference>